<dbReference type="OrthoDB" id="3514952at2"/>
<dbReference type="Gene3D" id="2.60.40.10">
    <property type="entry name" value="Immunoglobulins"/>
    <property type="match status" value="1"/>
</dbReference>
<dbReference type="EMBL" id="SODF01000001">
    <property type="protein sequence ID" value="TDW24389.1"/>
    <property type="molecule type" value="Genomic_DNA"/>
</dbReference>
<evidence type="ECO:0000256" key="1">
    <source>
        <dbReference type="SAM" id="MobiDB-lite"/>
    </source>
</evidence>
<sequence length="329" mass="34261">MADPFRRTAAFTASVLLVGVPASLGQGSGAQASDSPRPAAPSTSYRPAQSEFSLTVSPTRLAIGPADLAKVAEILVVNRGDKAVTVNVLKRNFTGGSDGALIFQQQAPYSASAWVTVTPSTFTVAPGAAQTVSATVKIPAAPEPGDHQVALVFLVPAGKTTANVRINRGIGAPVYITVPGPTDNTAELSDLHAPAFMMWGHTEVTAKVHNAGTVHRDFRNASPLTVKSAGHTSAFPDFTVMRGATRDISAVWNPPLLCICHPTVSLVNANGAIDTVTVRVIVFPLHLLGIGIIAGLAIWLGARWWRRRYRAAVATAATQLKPIVGGGSA</sequence>
<feature type="transmembrane region" description="Helical" evidence="2">
    <location>
        <begin position="280"/>
        <end position="300"/>
    </location>
</feature>
<dbReference type="AlphaFoldDB" id="A0A4R8A1J8"/>
<dbReference type="GO" id="GO:0005975">
    <property type="term" value="P:carbohydrate metabolic process"/>
    <property type="evidence" value="ECO:0007669"/>
    <property type="project" value="UniProtKB-ARBA"/>
</dbReference>
<keyword evidence="2" id="KW-0472">Membrane</keyword>
<dbReference type="InterPro" id="IPR013783">
    <property type="entry name" value="Ig-like_fold"/>
</dbReference>
<accession>A0A4R8A1J8</accession>
<feature type="compositionally biased region" description="Polar residues" evidence="1">
    <location>
        <begin position="41"/>
        <end position="51"/>
    </location>
</feature>
<evidence type="ECO:0000313" key="4">
    <source>
        <dbReference type="Proteomes" id="UP000295447"/>
    </source>
</evidence>
<keyword evidence="2" id="KW-0812">Transmembrane</keyword>
<comment type="caution">
    <text evidence="3">The sequence shown here is derived from an EMBL/GenBank/DDBJ whole genome shotgun (WGS) entry which is preliminary data.</text>
</comment>
<name>A0A4R8A1J8_9ACTN</name>
<protein>
    <submittedName>
        <fullName evidence="3">P pilus assembly chaperone PapD</fullName>
    </submittedName>
</protein>
<evidence type="ECO:0000313" key="3">
    <source>
        <dbReference type="EMBL" id="TDW24389.1"/>
    </source>
</evidence>
<reference evidence="3 4" key="1">
    <citation type="submission" date="2019-03" db="EMBL/GenBank/DDBJ databases">
        <title>Genomic Encyclopedia of Type Strains, Phase III (KMG-III): the genomes of soil and plant-associated and newly described type strains.</title>
        <authorList>
            <person name="Whitman W."/>
        </authorList>
    </citation>
    <scope>NUCLEOTIDE SEQUENCE [LARGE SCALE GENOMIC DNA]</scope>
    <source>
        <strain evidence="3 4">VKM Ac-2570</strain>
    </source>
</reference>
<feature type="region of interest" description="Disordered" evidence="1">
    <location>
        <begin position="27"/>
        <end position="51"/>
    </location>
</feature>
<keyword evidence="2" id="KW-1133">Transmembrane helix</keyword>
<keyword evidence="4" id="KW-1185">Reference proteome</keyword>
<organism evidence="3 4">
    <name type="scientific">Kribbella kalugense</name>
    <dbReference type="NCBI Taxonomy" id="2512221"/>
    <lineage>
        <taxon>Bacteria</taxon>
        <taxon>Bacillati</taxon>
        <taxon>Actinomycetota</taxon>
        <taxon>Actinomycetes</taxon>
        <taxon>Propionibacteriales</taxon>
        <taxon>Kribbellaceae</taxon>
        <taxon>Kribbella</taxon>
    </lineage>
</organism>
<proteinExistence type="predicted"/>
<gene>
    <name evidence="3" type="ORF">EV650_3268</name>
</gene>
<dbReference type="RefSeq" id="WP_134119570.1">
    <property type="nucleotide sequence ID" value="NZ_SODF01000001.1"/>
</dbReference>
<evidence type="ECO:0000256" key="2">
    <source>
        <dbReference type="SAM" id="Phobius"/>
    </source>
</evidence>
<dbReference type="Proteomes" id="UP000295447">
    <property type="component" value="Unassembled WGS sequence"/>
</dbReference>